<dbReference type="AlphaFoldDB" id="A0A0F9TZY7"/>
<sequence>MIGESTAEWKGSNGQNYIKIVAKNHYKFGLLRGQKSKKQIKTTNRLINSFIKIHNFSFERFLYYAKKYTIPDDYKAEMQGLVEGTERI</sequence>
<gene>
    <name evidence="1" type="ORF">LCGC14_0668090</name>
</gene>
<reference evidence="1" key="1">
    <citation type="journal article" date="2015" name="Nature">
        <title>Complex archaea that bridge the gap between prokaryotes and eukaryotes.</title>
        <authorList>
            <person name="Spang A."/>
            <person name="Saw J.H."/>
            <person name="Jorgensen S.L."/>
            <person name="Zaremba-Niedzwiedzka K."/>
            <person name="Martijn J."/>
            <person name="Lind A.E."/>
            <person name="van Eijk R."/>
            <person name="Schleper C."/>
            <person name="Guy L."/>
            <person name="Ettema T.J."/>
        </authorList>
    </citation>
    <scope>NUCLEOTIDE SEQUENCE</scope>
</reference>
<dbReference type="EMBL" id="LAZR01001304">
    <property type="protein sequence ID" value="KKN46943.1"/>
    <property type="molecule type" value="Genomic_DNA"/>
</dbReference>
<evidence type="ECO:0000313" key="1">
    <source>
        <dbReference type="EMBL" id="KKN46943.1"/>
    </source>
</evidence>
<comment type="caution">
    <text evidence="1">The sequence shown here is derived from an EMBL/GenBank/DDBJ whole genome shotgun (WGS) entry which is preliminary data.</text>
</comment>
<proteinExistence type="predicted"/>
<name>A0A0F9TZY7_9ZZZZ</name>
<protein>
    <submittedName>
        <fullName evidence="1">Uncharacterized protein</fullName>
    </submittedName>
</protein>
<accession>A0A0F9TZY7</accession>
<organism evidence="1">
    <name type="scientific">marine sediment metagenome</name>
    <dbReference type="NCBI Taxonomy" id="412755"/>
    <lineage>
        <taxon>unclassified sequences</taxon>
        <taxon>metagenomes</taxon>
        <taxon>ecological metagenomes</taxon>
    </lineage>
</organism>